<dbReference type="FunFam" id="3.30.160.60:FF:000446">
    <property type="entry name" value="Zinc finger protein"/>
    <property type="match status" value="1"/>
</dbReference>
<evidence type="ECO:0000256" key="3">
    <source>
        <dbReference type="ARBA" id="ARBA00022833"/>
    </source>
</evidence>
<dbReference type="PROSITE" id="PS50157">
    <property type="entry name" value="ZINC_FINGER_C2H2_2"/>
    <property type="match status" value="1"/>
</dbReference>
<dbReference type="SMART" id="SM00355">
    <property type="entry name" value="ZnF_C2H2"/>
    <property type="match status" value="2"/>
</dbReference>
<sequence length="112" mass="13353">MLPQEEIKSIFVNVEDHIFIGRHSTFTRNTNVVEDSKRFAVVHGRLTRRYSEDKPFRCKKCSKSYTRRPNLTRHHKYECGVSPKIFCPIQHCTYKTKYKFTLNAHLKQKHAN</sequence>
<protein>
    <recommendedName>
        <fullName evidence="5">C2H2-type domain-containing protein</fullName>
    </recommendedName>
</protein>
<keyword evidence="3" id="KW-0862">Zinc</keyword>
<dbReference type="EMBL" id="GEZM01066949">
    <property type="protein sequence ID" value="JAV67629.1"/>
    <property type="molecule type" value="Transcribed_RNA"/>
</dbReference>
<dbReference type="GO" id="GO:0005634">
    <property type="term" value="C:nucleus"/>
    <property type="evidence" value="ECO:0007669"/>
    <property type="project" value="UniProtKB-ARBA"/>
</dbReference>
<feature type="domain" description="C2H2-type" evidence="5">
    <location>
        <begin position="56"/>
        <end position="83"/>
    </location>
</feature>
<reference evidence="6" key="1">
    <citation type="journal article" date="2016" name="Sci. Rep.">
        <title>Molecular characterization of firefly nuptial gifts: a multi-omics approach sheds light on postcopulatory sexual selection.</title>
        <authorList>
            <person name="Al-Wathiqui N."/>
            <person name="Fallon T.R."/>
            <person name="South A."/>
            <person name="Weng J.K."/>
            <person name="Lewis S.M."/>
        </authorList>
    </citation>
    <scope>NUCLEOTIDE SEQUENCE</scope>
</reference>
<name>A0A1Y1L1R4_PHOPY</name>
<dbReference type="InterPro" id="IPR036236">
    <property type="entry name" value="Znf_C2H2_sf"/>
</dbReference>
<dbReference type="Gene3D" id="3.30.160.60">
    <property type="entry name" value="Classic Zinc Finger"/>
    <property type="match status" value="1"/>
</dbReference>
<evidence type="ECO:0000256" key="1">
    <source>
        <dbReference type="ARBA" id="ARBA00022723"/>
    </source>
</evidence>
<keyword evidence="2 4" id="KW-0863">Zinc-finger</keyword>
<evidence type="ECO:0000256" key="4">
    <source>
        <dbReference type="PROSITE-ProRule" id="PRU00042"/>
    </source>
</evidence>
<evidence type="ECO:0000256" key="2">
    <source>
        <dbReference type="ARBA" id="ARBA00022771"/>
    </source>
</evidence>
<dbReference type="GO" id="GO:0008270">
    <property type="term" value="F:zinc ion binding"/>
    <property type="evidence" value="ECO:0007669"/>
    <property type="project" value="UniProtKB-KW"/>
</dbReference>
<dbReference type="InterPro" id="IPR013087">
    <property type="entry name" value="Znf_C2H2_type"/>
</dbReference>
<keyword evidence="1" id="KW-0479">Metal-binding</keyword>
<accession>A0A1Y1L1R4</accession>
<proteinExistence type="predicted"/>
<evidence type="ECO:0000313" key="6">
    <source>
        <dbReference type="EMBL" id="JAV67629.1"/>
    </source>
</evidence>
<evidence type="ECO:0000259" key="5">
    <source>
        <dbReference type="PROSITE" id="PS50157"/>
    </source>
</evidence>
<organism evidence="6">
    <name type="scientific">Photinus pyralis</name>
    <name type="common">Common eastern firefly</name>
    <name type="synonym">Lampyris pyralis</name>
    <dbReference type="NCBI Taxonomy" id="7054"/>
    <lineage>
        <taxon>Eukaryota</taxon>
        <taxon>Metazoa</taxon>
        <taxon>Ecdysozoa</taxon>
        <taxon>Arthropoda</taxon>
        <taxon>Hexapoda</taxon>
        <taxon>Insecta</taxon>
        <taxon>Pterygota</taxon>
        <taxon>Neoptera</taxon>
        <taxon>Endopterygota</taxon>
        <taxon>Coleoptera</taxon>
        <taxon>Polyphaga</taxon>
        <taxon>Elateriformia</taxon>
        <taxon>Elateroidea</taxon>
        <taxon>Lampyridae</taxon>
        <taxon>Lampyrinae</taxon>
        <taxon>Photinus</taxon>
    </lineage>
</organism>
<dbReference type="SUPFAM" id="SSF57667">
    <property type="entry name" value="beta-beta-alpha zinc fingers"/>
    <property type="match status" value="1"/>
</dbReference>
<dbReference type="AlphaFoldDB" id="A0A1Y1L1R4"/>